<feature type="compositionally biased region" description="Basic and acidic residues" evidence="1">
    <location>
        <begin position="35"/>
        <end position="52"/>
    </location>
</feature>
<protein>
    <submittedName>
        <fullName evidence="2">Uncharacterized protein</fullName>
    </submittedName>
</protein>
<dbReference type="AlphaFoldDB" id="A0AAP0J3J1"/>
<keyword evidence="3" id="KW-1185">Reference proteome</keyword>
<dbReference type="EMBL" id="JBBNAG010000006">
    <property type="protein sequence ID" value="KAK9125793.1"/>
    <property type="molecule type" value="Genomic_DNA"/>
</dbReference>
<sequence>MKAGDRERAVKAAGNQERAVAMVVRRPEIQRRLMDGESVPKKWRQQRRDEQWRAQATHSSAPARRRGGDNGKRRTTWSNGALPERSIPDETQRQWTMRL</sequence>
<gene>
    <name evidence="2" type="ORF">Scep_014639</name>
</gene>
<organism evidence="2 3">
    <name type="scientific">Stephania cephalantha</name>
    <dbReference type="NCBI Taxonomy" id="152367"/>
    <lineage>
        <taxon>Eukaryota</taxon>
        <taxon>Viridiplantae</taxon>
        <taxon>Streptophyta</taxon>
        <taxon>Embryophyta</taxon>
        <taxon>Tracheophyta</taxon>
        <taxon>Spermatophyta</taxon>
        <taxon>Magnoliopsida</taxon>
        <taxon>Ranunculales</taxon>
        <taxon>Menispermaceae</taxon>
        <taxon>Menispermoideae</taxon>
        <taxon>Cissampelideae</taxon>
        <taxon>Stephania</taxon>
    </lineage>
</organism>
<dbReference type="Proteomes" id="UP001419268">
    <property type="component" value="Unassembled WGS sequence"/>
</dbReference>
<accession>A0AAP0J3J1</accession>
<proteinExistence type="predicted"/>
<evidence type="ECO:0000256" key="1">
    <source>
        <dbReference type="SAM" id="MobiDB-lite"/>
    </source>
</evidence>
<evidence type="ECO:0000313" key="2">
    <source>
        <dbReference type="EMBL" id="KAK9125793.1"/>
    </source>
</evidence>
<feature type="region of interest" description="Disordered" evidence="1">
    <location>
        <begin position="35"/>
        <end position="99"/>
    </location>
</feature>
<comment type="caution">
    <text evidence="2">The sequence shown here is derived from an EMBL/GenBank/DDBJ whole genome shotgun (WGS) entry which is preliminary data.</text>
</comment>
<evidence type="ECO:0000313" key="3">
    <source>
        <dbReference type="Proteomes" id="UP001419268"/>
    </source>
</evidence>
<reference evidence="2 3" key="1">
    <citation type="submission" date="2024-01" db="EMBL/GenBank/DDBJ databases">
        <title>Genome assemblies of Stephania.</title>
        <authorList>
            <person name="Yang L."/>
        </authorList>
    </citation>
    <scope>NUCLEOTIDE SEQUENCE [LARGE SCALE GENOMIC DNA]</scope>
    <source>
        <strain evidence="2">JXDWG</strain>
        <tissue evidence="2">Leaf</tissue>
    </source>
</reference>
<name>A0AAP0J3J1_9MAGN</name>